<keyword evidence="8 9" id="KW-0472">Membrane</keyword>
<evidence type="ECO:0000313" key="12">
    <source>
        <dbReference type="Proteomes" id="UP000561417"/>
    </source>
</evidence>
<evidence type="ECO:0000256" key="4">
    <source>
        <dbReference type="ARBA" id="ARBA00022692"/>
    </source>
</evidence>
<accession>A0A840NWH4</accession>
<gene>
    <name evidence="9" type="primary">tatA</name>
    <name evidence="11" type="ORF">HNQ69_001432</name>
</gene>
<dbReference type="NCBIfam" id="TIGR01411">
    <property type="entry name" value="tatAE"/>
    <property type="match status" value="1"/>
</dbReference>
<protein>
    <recommendedName>
        <fullName evidence="9">Sec-independent protein translocase protein TatA</fullName>
    </recommendedName>
</protein>
<comment type="similarity">
    <text evidence="9">Belongs to the TatA/E family.</text>
</comment>
<evidence type="ECO:0000256" key="6">
    <source>
        <dbReference type="ARBA" id="ARBA00022989"/>
    </source>
</evidence>
<evidence type="ECO:0000256" key="1">
    <source>
        <dbReference type="ARBA" id="ARBA00004162"/>
    </source>
</evidence>
<keyword evidence="12" id="KW-1185">Reference proteome</keyword>
<comment type="caution">
    <text evidence="11">The sequence shown here is derived from an EMBL/GenBank/DDBJ whole genome shotgun (WGS) entry which is preliminary data.</text>
</comment>
<dbReference type="HAMAP" id="MF_00236">
    <property type="entry name" value="TatA_E"/>
    <property type="match status" value="1"/>
</dbReference>
<feature type="compositionally biased region" description="Low complexity" evidence="10">
    <location>
        <begin position="78"/>
        <end position="96"/>
    </location>
</feature>
<evidence type="ECO:0000256" key="3">
    <source>
        <dbReference type="ARBA" id="ARBA00022475"/>
    </source>
</evidence>
<keyword evidence="5 9" id="KW-0653">Protein transport</keyword>
<evidence type="ECO:0000256" key="2">
    <source>
        <dbReference type="ARBA" id="ARBA00022448"/>
    </source>
</evidence>
<dbReference type="InterPro" id="IPR003369">
    <property type="entry name" value="TatA/B/E"/>
</dbReference>
<dbReference type="AlphaFoldDB" id="A0A840NWH4"/>
<sequence length="104" mass="11452">MMGNIFSPTHLIVILLIILVLFGRGKISELMSDVAKGIKVFKKTMKEEEDSIEDKLEVTNTSKIIDAEPQQSESLSMKRAVASRKGSSASKGSKTSVVKKQRVK</sequence>
<keyword evidence="3 9" id="KW-1003">Cell membrane</keyword>
<evidence type="ECO:0000256" key="10">
    <source>
        <dbReference type="SAM" id="MobiDB-lite"/>
    </source>
</evidence>
<comment type="function">
    <text evidence="9">Part of the twin-arginine translocation (Tat) system that transports large folded proteins containing a characteristic twin-arginine motif in their signal peptide across membranes. TatA could form the protein-conducting channel of the Tat system.</text>
</comment>
<evidence type="ECO:0000256" key="5">
    <source>
        <dbReference type="ARBA" id="ARBA00022927"/>
    </source>
</evidence>
<keyword evidence="2 9" id="KW-0813">Transport</keyword>
<dbReference type="EMBL" id="JACHIM010000007">
    <property type="protein sequence ID" value="MBB5074295.1"/>
    <property type="molecule type" value="Genomic_DNA"/>
</dbReference>
<dbReference type="GO" id="GO:0008320">
    <property type="term" value="F:protein transmembrane transporter activity"/>
    <property type="evidence" value="ECO:0007669"/>
    <property type="project" value="UniProtKB-UniRule"/>
</dbReference>
<dbReference type="PANTHER" id="PTHR42982:SF1">
    <property type="entry name" value="SEC-INDEPENDENT PROTEIN TRANSLOCASE PROTEIN TATA"/>
    <property type="match status" value="1"/>
</dbReference>
<evidence type="ECO:0000256" key="7">
    <source>
        <dbReference type="ARBA" id="ARBA00023010"/>
    </source>
</evidence>
<evidence type="ECO:0000256" key="9">
    <source>
        <dbReference type="HAMAP-Rule" id="MF_00236"/>
    </source>
</evidence>
<keyword evidence="6 9" id="KW-1133">Transmembrane helix</keyword>
<comment type="subunit">
    <text evidence="9">The Tat system comprises two distinct complexes: a TatABC complex, containing multiple copies of TatA, TatB and TatC subunits, and a separate TatA complex, containing only TatA subunits. Substrates initially bind to the TatABC complex, which probably triggers association of the separate TatA complex to form the active translocon.</text>
</comment>
<dbReference type="GO" id="GO:0033281">
    <property type="term" value="C:TAT protein transport complex"/>
    <property type="evidence" value="ECO:0007669"/>
    <property type="project" value="UniProtKB-UniRule"/>
</dbReference>
<dbReference type="Proteomes" id="UP000561417">
    <property type="component" value="Unassembled WGS sequence"/>
</dbReference>
<comment type="subcellular location">
    <subcellularLocation>
        <location evidence="1 9">Cell membrane</location>
        <topology evidence="1 9">Single-pass membrane protein</topology>
    </subcellularLocation>
</comment>
<name>A0A840NWH4_9HYPH</name>
<dbReference type="Pfam" id="PF02416">
    <property type="entry name" value="TatA_B_E"/>
    <property type="match status" value="1"/>
</dbReference>
<dbReference type="Gene3D" id="1.20.5.3310">
    <property type="match status" value="1"/>
</dbReference>
<evidence type="ECO:0000313" key="11">
    <source>
        <dbReference type="EMBL" id="MBB5074295.1"/>
    </source>
</evidence>
<dbReference type="GO" id="GO:0043953">
    <property type="term" value="P:protein transport by the Tat complex"/>
    <property type="evidence" value="ECO:0007669"/>
    <property type="project" value="UniProtKB-UniRule"/>
</dbReference>
<dbReference type="PANTHER" id="PTHR42982">
    <property type="entry name" value="SEC-INDEPENDENT PROTEIN TRANSLOCASE PROTEIN TATA"/>
    <property type="match status" value="1"/>
</dbReference>
<keyword evidence="7 9" id="KW-0811">Translocation</keyword>
<organism evidence="11 12">
    <name type="scientific">Bartonella callosciuri</name>
    <dbReference type="NCBI Taxonomy" id="686223"/>
    <lineage>
        <taxon>Bacteria</taxon>
        <taxon>Pseudomonadati</taxon>
        <taxon>Pseudomonadota</taxon>
        <taxon>Alphaproteobacteria</taxon>
        <taxon>Hyphomicrobiales</taxon>
        <taxon>Bartonellaceae</taxon>
        <taxon>Bartonella</taxon>
    </lineage>
</organism>
<keyword evidence="4 9" id="KW-0812">Transmembrane</keyword>
<evidence type="ECO:0000256" key="8">
    <source>
        <dbReference type="ARBA" id="ARBA00023136"/>
    </source>
</evidence>
<dbReference type="InterPro" id="IPR006312">
    <property type="entry name" value="TatA/E"/>
</dbReference>
<reference evidence="11 12" key="1">
    <citation type="submission" date="2020-08" db="EMBL/GenBank/DDBJ databases">
        <title>Genomic Encyclopedia of Type Strains, Phase IV (KMG-IV): sequencing the most valuable type-strain genomes for metagenomic binning, comparative biology and taxonomic classification.</title>
        <authorList>
            <person name="Goeker M."/>
        </authorList>
    </citation>
    <scope>NUCLEOTIDE SEQUENCE [LARGE SCALE GENOMIC DNA]</scope>
    <source>
        <strain evidence="11 12">DSM 28538</strain>
    </source>
</reference>
<proteinExistence type="inferred from homology"/>
<feature type="region of interest" description="Disordered" evidence="10">
    <location>
        <begin position="67"/>
        <end position="104"/>
    </location>
</feature>